<protein>
    <submittedName>
        <fullName evidence="1">Uncharacterized protein</fullName>
    </submittedName>
</protein>
<sequence>MKQYDRVYKLTLGNTESGQGVEITNLHPDGSLNREGLQFRFDISKSSDNKKSGNSATVEIYNLSIATLNILETEYLTCRLEVGYKEMGTSVVLDGNVVETSTRKSGNDYVTQLILGEGYTALTETKLKGTVSPGKTVKDVIEEIRLQMPGVDRGAYTGLNCNNPIMYGYQLRGLAKDALNSVCEANNIEWNISGNVLNVTDVNGPTTKSVQMAPLVNRETGLIDIPFYASASGTAQKKDQRRRRGVQFKCLLNPELTPGVLVRVESDRLSGTFRINNVRISGGYRDNEWYTECWCSDLNQEDIDQ</sequence>
<evidence type="ECO:0000313" key="2">
    <source>
        <dbReference type="Proteomes" id="UP000030231"/>
    </source>
</evidence>
<keyword evidence="2" id="KW-1185">Reference proteome</keyword>
<dbReference type="Proteomes" id="UP000030231">
    <property type="component" value="Genome"/>
</dbReference>
<dbReference type="EMBL" id="LN610572">
    <property type="protein sequence ID" value="CEF89000.1"/>
    <property type="molecule type" value="Genomic_DNA"/>
</dbReference>
<reference evidence="1 2" key="1">
    <citation type="journal article" date="2015" name="PLoS ONE">
        <title>Investigation of a Large Collection of Pseudomonas aeruginosa Bacteriophages Collected from a Single Environmental Source in Abidjan, Cote d'Ivoire.</title>
        <authorList>
            <person name="Essoh C."/>
            <person name="Latino L."/>
            <person name="Midoux C."/>
            <person name="Blouin Y."/>
            <person name="Loukou G."/>
            <person name="Nguetta S.P."/>
            <person name="Lathro S."/>
            <person name="Cablanmian A."/>
            <person name="Kouassi A.K."/>
            <person name="Vergnaud G."/>
            <person name="Pourcel C."/>
        </authorList>
    </citation>
    <scope>NUCLEOTIDE SEQUENCE [LARGE SCALE GENOMIC DNA]</scope>
    <source>
        <strain evidence="1">Ab02</strain>
    </source>
</reference>
<dbReference type="RefSeq" id="YP_009623477.1">
    <property type="nucleotide sequence ID" value="NC_042113.1"/>
</dbReference>
<organism evidence="1 2">
    <name type="scientific">Pseudomonas phage vB_PaeM_C2-10_Ab02</name>
    <dbReference type="NCBI Taxonomy" id="1548900"/>
    <lineage>
        <taxon>Viruses</taxon>
        <taxon>Duplodnaviria</taxon>
        <taxon>Heunggongvirae</taxon>
        <taxon>Uroviricota</taxon>
        <taxon>Caudoviricetes</taxon>
        <taxon>Vandenendeviridae</taxon>
        <taxon>Skurskavirinae</taxon>
        <taxon>Pakpunavirus</taxon>
        <taxon>Pakpunavirus CAb02</taxon>
    </lineage>
</organism>
<proteinExistence type="predicted"/>
<dbReference type="GeneID" id="40100345"/>
<dbReference type="SMR" id="A0A0A1IV59"/>
<dbReference type="KEGG" id="vg:40100345"/>
<evidence type="ECO:0000313" key="1">
    <source>
        <dbReference type="EMBL" id="CEF89000.1"/>
    </source>
</evidence>
<name>A0A0A1IV59_9CAUD</name>
<gene>
    <name evidence="1" type="primary">ORF71</name>
</gene>
<accession>A0A0A1IV59</accession>